<reference evidence="1 2" key="1">
    <citation type="submission" date="2020-02" db="EMBL/GenBank/DDBJ databases">
        <authorList>
            <person name="Ma Q."/>
            <person name="Huang Y."/>
            <person name="Song X."/>
            <person name="Pei D."/>
        </authorList>
    </citation>
    <scope>NUCLEOTIDE SEQUENCE [LARGE SCALE GENOMIC DNA]</scope>
    <source>
        <strain evidence="1">Sxm20200214</strain>
        <tissue evidence="1">Leaf</tissue>
    </source>
</reference>
<sequence length="78" mass="8546">MKAIMLSIQKLQGTALRGAATLHHLALSLAIGLQCFGTIESIVMSVTRWKVGNQVCALRRICKESCCTHWTILPVPQV</sequence>
<accession>A0A8X7UDT0</accession>
<evidence type="ECO:0000313" key="1">
    <source>
        <dbReference type="EMBL" id="KAG2274859.1"/>
    </source>
</evidence>
<name>A0A8X7UDT0_BRACI</name>
<keyword evidence="2" id="KW-1185">Reference proteome</keyword>
<gene>
    <name evidence="1" type="ORF">Bca52824_057414</name>
</gene>
<evidence type="ECO:0000313" key="2">
    <source>
        <dbReference type="Proteomes" id="UP000886595"/>
    </source>
</evidence>
<dbReference type="AlphaFoldDB" id="A0A8X7UDT0"/>
<comment type="caution">
    <text evidence="1">The sequence shown here is derived from an EMBL/GenBank/DDBJ whole genome shotgun (WGS) entry which is preliminary data.</text>
</comment>
<dbReference type="EMBL" id="JAAMPC010000012">
    <property type="protein sequence ID" value="KAG2274859.1"/>
    <property type="molecule type" value="Genomic_DNA"/>
</dbReference>
<protein>
    <submittedName>
        <fullName evidence="1">Uncharacterized protein</fullName>
    </submittedName>
</protein>
<organism evidence="1 2">
    <name type="scientific">Brassica carinata</name>
    <name type="common">Ethiopian mustard</name>
    <name type="synonym">Abyssinian cabbage</name>
    <dbReference type="NCBI Taxonomy" id="52824"/>
    <lineage>
        <taxon>Eukaryota</taxon>
        <taxon>Viridiplantae</taxon>
        <taxon>Streptophyta</taxon>
        <taxon>Embryophyta</taxon>
        <taxon>Tracheophyta</taxon>
        <taxon>Spermatophyta</taxon>
        <taxon>Magnoliopsida</taxon>
        <taxon>eudicotyledons</taxon>
        <taxon>Gunneridae</taxon>
        <taxon>Pentapetalae</taxon>
        <taxon>rosids</taxon>
        <taxon>malvids</taxon>
        <taxon>Brassicales</taxon>
        <taxon>Brassicaceae</taxon>
        <taxon>Brassiceae</taxon>
        <taxon>Brassica</taxon>
    </lineage>
</organism>
<dbReference type="Proteomes" id="UP000886595">
    <property type="component" value="Unassembled WGS sequence"/>
</dbReference>
<proteinExistence type="predicted"/>